<comment type="caution">
    <text evidence="2">The sequence shown here is derived from an EMBL/GenBank/DDBJ whole genome shotgun (WGS) entry which is preliminary data.</text>
</comment>
<name>A0ABD2NWM8_9CUCU</name>
<organism evidence="2 3">
    <name type="scientific">Cryptolaemus montrouzieri</name>
    <dbReference type="NCBI Taxonomy" id="559131"/>
    <lineage>
        <taxon>Eukaryota</taxon>
        <taxon>Metazoa</taxon>
        <taxon>Ecdysozoa</taxon>
        <taxon>Arthropoda</taxon>
        <taxon>Hexapoda</taxon>
        <taxon>Insecta</taxon>
        <taxon>Pterygota</taxon>
        <taxon>Neoptera</taxon>
        <taxon>Endopterygota</taxon>
        <taxon>Coleoptera</taxon>
        <taxon>Polyphaga</taxon>
        <taxon>Cucujiformia</taxon>
        <taxon>Coccinelloidea</taxon>
        <taxon>Coccinellidae</taxon>
        <taxon>Scymninae</taxon>
        <taxon>Scymnini</taxon>
        <taxon>Cryptolaemus</taxon>
    </lineage>
</organism>
<dbReference type="InterPro" id="IPR003599">
    <property type="entry name" value="Ig_sub"/>
</dbReference>
<dbReference type="PROSITE" id="PS50835">
    <property type="entry name" value="IG_LIKE"/>
    <property type="match status" value="1"/>
</dbReference>
<dbReference type="PANTHER" id="PTHR21261:SF15">
    <property type="entry name" value="BEATEN PATH IIIA, ISOFORM D-RELATED"/>
    <property type="match status" value="1"/>
</dbReference>
<sequence>MYNISLGKSLVEYLSYYKVCDESYIVSVVAAVRLNRIVVPATGYSEKSLTLNCEFDLEGDELRSVKWFKDSEEFFRYMPNEIPKTISHRISGVQVDPGRTRCTDNSCLIVLNNLSSSSSSGRYQCEVTALHSEYRMAMKSSKVQIEESKGFRITNFTATTLYNTNKELELYCAFDLDKEELYALKFYRGVYEFFRYDPHREPSKMIFLLEGLSVNNTKSVCTSNYCSVYLLNFTKDNSGIYTCEVNSGAPTFIAISKGLNVTVDD</sequence>
<dbReference type="PANTHER" id="PTHR21261">
    <property type="entry name" value="BEAT PROTEIN"/>
    <property type="match status" value="1"/>
</dbReference>
<evidence type="ECO:0000259" key="1">
    <source>
        <dbReference type="PROSITE" id="PS50835"/>
    </source>
</evidence>
<accession>A0ABD2NWM8</accession>
<evidence type="ECO:0000313" key="2">
    <source>
        <dbReference type="EMBL" id="KAL3283084.1"/>
    </source>
</evidence>
<keyword evidence="3" id="KW-1185">Reference proteome</keyword>
<dbReference type="AlphaFoldDB" id="A0ABD2NWM8"/>
<dbReference type="SUPFAM" id="SSF48726">
    <property type="entry name" value="Immunoglobulin"/>
    <property type="match status" value="1"/>
</dbReference>
<gene>
    <name evidence="2" type="ORF">HHI36_006241</name>
</gene>
<dbReference type="InterPro" id="IPR013783">
    <property type="entry name" value="Ig-like_fold"/>
</dbReference>
<feature type="domain" description="Ig-like" evidence="1">
    <location>
        <begin position="47"/>
        <end position="144"/>
    </location>
</feature>
<dbReference type="InterPro" id="IPR007110">
    <property type="entry name" value="Ig-like_dom"/>
</dbReference>
<dbReference type="InterPro" id="IPR036179">
    <property type="entry name" value="Ig-like_dom_sf"/>
</dbReference>
<dbReference type="Gene3D" id="2.60.40.10">
    <property type="entry name" value="Immunoglobulins"/>
    <property type="match status" value="1"/>
</dbReference>
<dbReference type="SMART" id="SM00409">
    <property type="entry name" value="IG"/>
    <property type="match status" value="2"/>
</dbReference>
<proteinExistence type="predicted"/>
<dbReference type="EMBL" id="JABFTP020000144">
    <property type="protein sequence ID" value="KAL3283084.1"/>
    <property type="molecule type" value="Genomic_DNA"/>
</dbReference>
<reference evidence="2 3" key="1">
    <citation type="journal article" date="2021" name="BMC Biol.">
        <title>Horizontally acquired antibacterial genes associated with adaptive radiation of ladybird beetles.</title>
        <authorList>
            <person name="Li H.S."/>
            <person name="Tang X.F."/>
            <person name="Huang Y.H."/>
            <person name="Xu Z.Y."/>
            <person name="Chen M.L."/>
            <person name="Du X.Y."/>
            <person name="Qiu B.Y."/>
            <person name="Chen P.T."/>
            <person name="Zhang W."/>
            <person name="Slipinski A."/>
            <person name="Escalona H.E."/>
            <person name="Waterhouse R.M."/>
            <person name="Zwick A."/>
            <person name="Pang H."/>
        </authorList>
    </citation>
    <scope>NUCLEOTIDE SEQUENCE [LARGE SCALE GENOMIC DNA]</scope>
    <source>
        <strain evidence="2">SYSU2018</strain>
    </source>
</reference>
<protein>
    <recommendedName>
        <fullName evidence="1">Ig-like domain-containing protein</fullName>
    </recommendedName>
</protein>
<evidence type="ECO:0000313" key="3">
    <source>
        <dbReference type="Proteomes" id="UP001516400"/>
    </source>
</evidence>
<dbReference type="Proteomes" id="UP001516400">
    <property type="component" value="Unassembled WGS sequence"/>
</dbReference>